<dbReference type="SUPFAM" id="SSF64263">
    <property type="entry name" value="Prokaryotic ribosomal protein L17"/>
    <property type="match status" value="1"/>
</dbReference>
<organism evidence="7 8">
    <name type="scientific">Candidatus Riesia pthiripubis</name>
    <dbReference type="NCBI Taxonomy" id="428412"/>
    <lineage>
        <taxon>Bacteria</taxon>
        <taxon>Pseudomonadati</taxon>
        <taxon>Pseudomonadota</taxon>
        <taxon>Gammaproteobacteria</taxon>
        <taxon>Enterobacterales</taxon>
        <taxon>Enterobacteriaceae</taxon>
        <taxon>Candidatus Riesia</taxon>
    </lineage>
</organism>
<proteinExistence type="inferred from homology"/>
<dbReference type="GO" id="GO:0003735">
    <property type="term" value="F:structural constituent of ribosome"/>
    <property type="evidence" value="ECO:0007669"/>
    <property type="project" value="InterPro"/>
</dbReference>
<dbReference type="STRING" id="428412.AOE58_01810"/>
<dbReference type="InterPro" id="IPR036373">
    <property type="entry name" value="Ribosomal_bL17_sf"/>
</dbReference>
<keyword evidence="2 5" id="KW-0689">Ribosomal protein</keyword>
<sequence length="120" mass="14057">MRHKKVGRKLNRKSNHRILMFRNMAVSLFNYEIIKTTLPKAKELKNFVEPIITLSKKDNLVNRRKVFKKIKNKVMITKLFNNIGNRFSKHCSGGYTRIIKCGFRVGDNAQMAYIEILGRS</sequence>
<name>A0A1V0HPH0_9ENTR</name>
<dbReference type="Gene3D" id="3.90.1030.10">
    <property type="entry name" value="Ribosomal protein L17"/>
    <property type="match status" value="1"/>
</dbReference>
<comment type="similarity">
    <text evidence="1 5">Belongs to the bacterial ribosomal protein bL17 family.</text>
</comment>
<gene>
    <name evidence="7" type="ORF">AOE58_01810</name>
</gene>
<evidence type="ECO:0000256" key="2">
    <source>
        <dbReference type="ARBA" id="ARBA00022980"/>
    </source>
</evidence>
<accession>A0A1V0HPH0</accession>
<keyword evidence="3 5" id="KW-0687">Ribonucleoprotein</keyword>
<evidence type="ECO:0000313" key="7">
    <source>
        <dbReference type="EMBL" id="ARC54631.1"/>
    </source>
</evidence>
<dbReference type="InterPro" id="IPR000456">
    <property type="entry name" value="Ribosomal_bL17"/>
</dbReference>
<reference evidence="7 8" key="1">
    <citation type="submission" date="2015-10" db="EMBL/GenBank/DDBJ databases">
        <title>Survey of human and primate louse endosymbionts.</title>
        <authorList>
            <person name="Boyd B.M."/>
        </authorList>
    </citation>
    <scope>NUCLEOTIDE SEQUENCE [LARGE SCALE GENOMIC DNA]</scope>
    <source>
        <strain evidence="7 8">HPNA</strain>
    </source>
</reference>
<evidence type="ECO:0000256" key="1">
    <source>
        <dbReference type="ARBA" id="ARBA00008777"/>
    </source>
</evidence>
<evidence type="ECO:0000256" key="3">
    <source>
        <dbReference type="ARBA" id="ARBA00023274"/>
    </source>
</evidence>
<dbReference type="PANTHER" id="PTHR14413:SF16">
    <property type="entry name" value="LARGE RIBOSOMAL SUBUNIT PROTEIN BL17M"/>
    <property type="match status" value="1"/>
</dbReference>
<dbReference type="InterPro" id="IPR047859">
    <property type="entry name" value="Ribosomal_bL17_CS"/>
</dbReference>
<evidence type="ECO:0000313" key="8">
    <source>
        <dbReference type="Proteomes" id="UP000243729"/>
    </source>
</evidence>
<dbReference type="Pfam" id="PF01196">
    <property type="entry name" value="Ribosomal_L17"/>
    <property type="match status" value="1"/>
</dbReference>
<dbReference type="Proteomes" id="UP000243729">
    <property type="component" value="Chromosome"/>
</dbReference>
<evidence type="ECO:0000256" key="4">
    <source>
        <dbReference type="ARBA" id="ARBA00035494"/>
    </source>
</evidence>
<dbReference type="NCBIfam" id="TIGR00059">
    <property type="entry name" value="L17"/>
    <property type="match status" value="1"/>
</dbReference>
<dbReference type="GO" id="GO:0006412">
    <property type="term" value="P:translation"/>
    <property type="evidence" value="ECO:0007669"/>
    <property type="project" value="InterPro"/>
</dbReference>
<dbReference type="GO" id="GO:0022625">
    <property type="term" value="C:cytosolic large ribosomal subunit"/>
    <property type="evidence" value="ECO:0007669"/>
    <property type="project" value="TreeGrafter"/>
</dbReference>
<dbReference type="PANTHER" id="PTHR14413">
    <property type="entry name" value="RIBOSOMAL PROTEIN L17"/>
    <property type="match status" value="1"/>
</dbReference>
<evidence type="ECO:0000256" key="6">
    <source>
        <dbReference type="RuleBase" id="RU000661"/>
    </source>
</evidence>
<evidence type="ECO:0000256" key="5">
    <source>
        <dbReference type="RuleBase" id="RU000660"/>
    </source>
</evidence>
<dbReference type="EMBL" id="CP012846">
    <property type="protein sequence ID" value="ARC54631.1"/>
    <property type="molecule type" value="Genomic_DNA"/>
</dbReference>
<dbReference type="AlphaFoldDB" id="A0A1V0HPH0"/>
<keyword evidence="8" id="KW-1185">Reference proteome</keyword>
<dbReference type="FunFam" id="3.90.1030.10:FF:000001">
    <property type="entry name" value="50S ribosomal protein L17"/>
    <property type="match status" value="1"/>
</dbReference>
<protein>
    <recommendedName>
        <fullName evidence="4 6">50S ribosomal protein L17</fullName>
    </recommendedName>
</protein>
<dbReference type="PROSITE" id="PS01167">
    <property type="entry name" value="RIBOSOMAL_L17"/>
    <property type="match status" value="1"/>
</dbReference>